<dbReference type="Gene3D" id="3.30.428.70">
    <property type="match status" value="1"/>
</dbReference>
<evidence type="ECO:0000259" key="1">
    <source>
        <dbReference type="Pfam" id="PF09830"/>
    </source>
</evidence>
<protein>
    <submittedName>
        <fullName evidence="3">HIT-like protein</fullName>
    </submittedName>
</protein>
<dbReference type="GO" id="GO:0005524">
    <property type="term" value="F:ATP binding"/>
    <property type="evidence" value="ECO:0007669"/>
    <property type="project" value="InterPro"/>
</dbReference>
<dbReference type="InterPro" id="IPR009163">
    <property type="entry name" value="Ap4A_phos1/2"/>
</dbReference>
<dbReference type="GO" id="GO:0009117">
    <property type="term" value="P:nucleotide metabolic process"/>
    <property type="evidence" value="ECO:0007669"/>
    <property type="project" value="InterPro"/>
</dbReference>
<feature type="domain" description="Ap4A phosphorylase 1/2 N-terminal" evidence="2">
    <location>
        <begin position="7"/>
        <end position="167"/>
    </location>
</feature>
<feature type="domain" description="ATP adenylyltransferase C-terminal" evidence="1">
    <location>
        <begin position="193"/>
        <end position="316"/>
    </location>
</feature>
<dbReference type="InterPro" id="IPR036265">
    <property type="entry name" value="HIT-like_sf"/>
</dbReference>
<dbReference type="Pfam" id="PF09830">
    <property type="entry name" value="ATP_transf"/>
    <property type="match status" value="1"/>
</dbReference>
<dbReference type="PANTHER" id="PTHR38420:SF3">
    <property type="entry name" value="5',5'''-P-1,P-4-TETRAPHOSPHATE PHOSPHORYLASE 2"/>
    <property type="match status" value="1"/>
</dbReference>
<evidence type="ECO:0000313" key="4">
    <source>
        <dbReference type="Proteomes" id="UP001174694"/>
    </source>
</evidence>
<dbReference type="Pfam" id="PF19327">
    <property type="entry name" value="Ap4A_phos_N"/>
    <property type="match status" value="1"/>
</dbReference>
<dbReference type="InterPro" id="IPR019200">
    <property type="entry name" value="ATP_adenylylTrfase_C"/>
</dbReference>
<dbReference type="PANTHER" id="PTHR38420">
    <property type="entry name" value="AP-4-A PHOSPHORYLASE II"/>
    <property type="match status" value="1"/>
</dbReference>
<dbReference type="EMBL" id="JANBVO010000037">
    <property type="protein sequence ID" value="KAJ9136816.1"/>
    <property type="molecule type" value="Genomic_DNA"/>
</dbReference>
<name>A0AA38VES7_9PEZI</name>
<dbReference type="Proteomes" id="UP001174694">
    <property type="component" value="Unassembled WGS sequence"/>
</dbReference>
<reference evidence="3" key="1">
    <citation type="submission" date="2022-07" db="EMBL/GenBank/DDBJ databases">
        <title>Fungi with potential for degradation of polypropylene.</title>
        <authorList>
            <person name="Gostincar C."/>
        </authorList>
    </citation>
    <scope>NUCLEOTIDE SEQUENCE</scope>
    <source>
        <strain evidence="3">EXF-13308</strain>
    </source>
</reference>
<organism evidence="3 4">
    <name type="scientific">Pleurostoma richardsiae</name>
    <dbReference type="NCBI Taxonomy" id="41990"/>
    <lineage>
        <taxon>Eukaryota</taxon>
        <taxon>Fungi</taxon>
        <taxon>Dikarya</taxon>
        <taxon>Ascomycota</taxon>
        <taxon>Pezizomycotina</taxon>
        <taxon>Sordariomycetes</taxon>
        <taxon>Sordariomycetidae</taxon>
        <taxon>Calosphaeriales</taxon>
        <taxon>Pleurostomataceae</taxon>
        <taxon>Pleurostoma</taxon>
    </lineage>
</organism>
<dbReference type="InterPro" id="IPR045759">
    <property type="entry name" value="Ap4A_phos1/2_N"/>
</dbReference>
<dbReference type="InterPro" id="IPR043171">
    <property type="entry name" value="Ap4A_phos1/2-like"/>
</dbReference>
<comment type="caution">
    <text evidence="3">The sequence shown here is derived from an EMBL/GenBank/DDBJ whole genome shotgun (WGS) entry which is preliminary data.</text>
</comment>
<dbReference type="SUPFAM" id="SSF54197">
    <property type="entry name" value="HIT-like"/>
    <property type="match status" value="1"/>
</dbReference>
<keyword evidence="4" id="KW-1185">Reference proteome</keyword>
<proteinExistence type="predicted"/>
<accession>A0AA38VES7</accession>
<sequence length="322" mass="34867">MPAVKVPENLPDLVRSAFGKARQNGDLTYYPTHVTVLSVRGVPFQLRFSPALASKPKAPIADKGMVDARSVDPFENPPQALRIASLPPDHFLVLNKFAVVPEHFILATTAFKPQTHLLEAADLAAVYACIEAYHGAGQELFAFFNSGDHSGASQPHRHIQMLPVERMRDGLNACEDGAKWELLAERLVGEDLSLPFTTFAESLRPDVSPDSLRDIYLSLYRKACAASDVNAEGSTEGEARICYNVGMTRNVMALCPRTAEGSFIRAAPDKLDKVGNVAMNGTVLAGTALVKGQEEWEALRNDPEQLAAILSKIGIPTSKTSG</sequence>
<evidence type="ECO:0000259" key="2">
    <source>
        <dbReference type="Pfam" id="PF19327"/>
    </source>
</evidence>
<dbReference type="AlphaFoldDB" id="A0AA38VES7"/>
<evidence type="ECO:0000313" key="3">
    <source>
        <dbReference type="EMBL" id="KAJ9136816.1"/>
    </source>
</evidence>
<gene>
    <name evidence="3" type="ORF">NKR23_g9455</name>
</gene>
<dbReference type="GO" id="GO:0003877">
    <property type="term" value="F:ATP:ADP adenylyltransferase activity"/>
    <property type="evidence" value="ECO:0007669"/>
    <property type="project" value="InterPro"/>
</dbReference>